<dbReference type="PANTHER" id="PTHR40758:SF1">
    <property type="entry name" value="CONSERVED PROTEIN"/>
    <property type="match status" value="1"/>
</dbReference>
<dbReference type="NCBIfam" id="TIGR03083">
    <property type="entry name" value="maleylpyruvate isomerase family mycothiol-dependent enzyme"/>
    <property type="match status" value="1"/>
</dbReference>
<reference evidence="2" key="1">
    <citation type="submission" date="2020-07" db="EMBL/GenBank/DDBJ databases">
        <authorList>
            <person name="Tarantini F.S."/>
            <person name="Hong K.W."/>
            <person name="Chan K.G."/>
        </authorList>
    </citation>
    <scope>NUCLEOTIDE SEQUENCE</scope>
    <source>
        <strain evidence="2">32-07</strain>
    </source>
</reference>
<dbReference type="InterPro" id="IPR034660">
    <property type="entry name" value="DinB/YfiT-like"/>
</dbReference>
<protein>
    <submittedName>
        <fullName evidence="2">Maleylpyruvate isomerase family mycothiol-dependent enzyme</fullName>
    </submittedName>
</protein>
<dbReference type="InterPro" id="IPR017517">
    <property type="entry name" value="Maleyloyr_isom"/>
</dbReference>
<proteinExistence type="predicted"/>
<dbReference type="GO" id="GO:0016853">
    <property type="term" value="F:isomerase activity"/>
    <property type="evidence" value="ECO:0007669"/>
    <property type="project" value="UniProtKB-KW"/>
</dbReference>
<dbReference type="SUPFAM" id="SSF109854">
    <property type="entry name" value="DinB/YfiT-like putative metalloenzymes"/>
    <property type="match status" value="1"/>
</dbReference>
<feature type="domain" description="Mycothiol-dependent maleylpyruvate isomerase metal-binding" evidence="1">
    <location>
        <begin position="14"/>
        <end position="133"/>
    </location>
</feature>
<gene>
    <name evidence="2" type="ORF">AGRA3207_000955</name>
</gene>
<dbReference type="Pfam" id="PF11716">
    <property type="entry name" value="MDMPI_N"/>
    <property type="match status" value="1"/>
</dbReference>
<accession>A0ABX8QQQ6</accession>
<organism evidence="2 3">
    <name type="scientific">Actinomadura graeca</name>
    <dbReference type="NCBI Taxonomy" id="2750812"/>
    <lineage>
        <taxon>Bacteria</taxon>
        <taxon>Bacillati</taxon>
        <taxon>Actinomycetota</taxon>
        <taxon>Actinomycetes</taxon>
        <taxon>Streptosporangiales</taxon>
        <taxon>Thermomonosporaceae</taxon>
        <taxon>Actinomadura</taxon>
    </lineage>
</organism>
<sequence>MSTPDIPRLAEGLREHTAAMAAAVAGRDPAAPVPTCPEWRLRDLVGHVGQAHRWAAGLVLTGEAAPTPDPAHADPGPVGDWPGWLRGGADDLAAAVEKRGPETVVRGPIGPLPAAFWLRRMLHDTSVHHADAALAVGVPFAIAPDLAADAISEGLELMTSPHAVKIKPGLAALRGRGETLYLRADDVEGPGWLLTREPDGPRCERSDGEAAVSACAPARDLLLMLTRRLSPEDAGAVITGERAVLDHWLANTAF</sequence>
<dbReference type="PANTHER" id="PTHR40758">
    <property type="entry name" value="CONSERVED PROTEIN"/>
    <property type="match status" value="1"/>
</dbReference>
<dbReference type="InterPro" id="IPR024344">
    <property type="entry name" value="MDMPI_metal-binding"/>
</dbReference>
<evidence type="ECO:0000313" key="2">
    <source>
        <dbReference type="EMBL" id="QXJ20274.1"/>
    </source>
</evidence>
<keyword evidence="2" id="KW-0413">Isomerase</keyword>
<name>A0ABX8QQQ6_9ACTN</name>
<dbReference type="RefSeq" id="WP_231333336.1">
    <property type="nucleotide sequence ID" value="NZ_CP059572.1"/>
</dbReference>
<evidence type="ECO:0000259" key="1">
    <source>
        <dbReference type="Pfam" id="PF11716"/>
    </source>
</evidence>
<keyword evidence="3" id="KW-1185">Reference proteome</keyword>
<dbReference type="EMBL" id="CP059572">
    <property type="protein sequence ID" value="QXJ20274.1"/>
    <property type="molecule type" value="Genomic_DNA"/>
</dbReference>
<dbReference type="Proteomes" id="UP001049518">
    <property type="component" value="Chromosome"/>
</dbReference>
<evidence type="ECO:0000313" key="3">
    <source>
        <dbReference type="Proteomes" id="UP001049518"/>
    </source>
</evidence>